<dbReference type="InterPro" id="IPR027417">
    <property type="entry name" value="P-loop_NTPase"/>
</dbReference>
<accession>A0A4Y2L9P4</accession>
<dbReference type="Proteomes" id="UP000499080">
    <property type="component" value="Unassembled WGS sequence"/>
</dbReference>
<keyword evidence="3" id="KW-1185">Reference proteome</keyword>
<dbReference type="OrthoDB" id="6415266at2759"/>
<evidence type="ECO:0000259" key="1">
    <source>
        <dbReference type="Pfam" id="PF01443"/>
    </source>
</evidence>
<protein>
    <recommendedName>
        <fullName evidence="1">(+)RNA virus helicase C-terminal domain-containing protein</fullName>
    </recommendedName>
</protein>
<proteinExistence type="predicted"/>
<dbReference type="GO" id="GO:0005524">
    <property type="term" value="F:ATP binding"/>
    <property type="evidence" value="ECO:0007669"/>
    <property type="project" value="InterPro"/>
</dbReference>
<feature type="domain" description="(+)RNA virus helicase C-terminal" evidence="1">
    <location>
        <begin position="24"/>
        <end position="59"/>
    </location>
</feature>
<comment type="caution">
    <text evidence="2">The sequence shown here is derived from an EMBL/GenBank/DDBJ whole genome shotgun (WGS) entry which is preliminary data.</text>
</comment>
<name>A0A4Y2L9P4_ARAVE</name>
<dbReference type="Pfam" id="PF01443">
    <property type="entry name" value="Viral_helicase1"/>
    <property type="match status" value="1"/>
</dbReference>
<evidence type="ECO:0000313" key="2">
    <source>
        <dbReference type="EMBL" id="GBN11421.1"/>
    </source>
</evidence>
<dbReference type="InterPro" id="IPR027351">
    <property type="entry name" value="(+)RNA_virus_helicase_core_dom"/>
</dbReference>
<dbReference type="SUPFAM" id="SSF52540">
    <property type="entry name" value="P-loop containing nucleoside triphosphate hydrolases"/>
    <property type="match status" value="1"/>
</dbReference>
<dbReference type="Gene3D" id="3.40.50.300">
    <property type="entry name" value="P-loop containing nucleotide triphosphate hydrolases"/>
    <property type="match status" value="1"/>
</dbReference>
<evidence type="ECO:0000313" key="3">
    <source>
        <dbReference type="Proteomes" id="UP000499080"/>
    </source>
</evidence>
<dbReference type="AlphaFoldDB" id="A0A4Y2L9P4"/>
<dbReference type="CDD" id="cd18809">
    <property type="entry name" value="SF1_C_RecD"/>
    <property type="match status" value="1"/>
</dbReference>
<reference evidence="2 3" key="1">
    <citation type="journal article" date="2019" name="Sci. Rep.">
        <title>Orb-weaving spider Araneus ventricosus genome elucidates the spidroin gene catalogue.</title>
        <authorList>
            <person name="Kono N."/>
            <person name="Nakamura H."/>
            <person name="Ohtoshi R."/>
            <person name="Moran D.A.P."/>
            <person name="Shinohara A."/>
            <person name="Yoshida Y."/>
            <person name="Fujiwara M."/>
            <person name="Mori M."/>
            <person name="Tomita M."/>
            <person name="Arakawa K."/>
        </authorList>
    </citation>
    <scope>NUCLEOTIDE SEQUENCE [LARGE SCALE GENOMIC DNA]</scope>
</reference>
<sequence>MAASRRSCVGGCDVTCIRSIPAYTMTINKSQGQTFDHVEIYLDEPVFSHGQLYVALSRSMIPNHVKIYTKTSEVQGKSLNNEKYSTRNVVYQEPIHLRRSFMAAPRKPIRQEELRSLTASTSPLVCSDFL</sequence>
<organism evidence="2 3">
    <name type="scientific">Araneus ventricosus</name>
    <name type="common">Orbweaver spider</name>
    <name type="synonym">Epeira ventricosa</name>
    <dbReference type="NCBI Taxonomy" id="182803"/>
    <lineage>
        <taxon>Eukaryota</taxon>
        <taxon>Metazoa</taxon>
        <taxon>Ecdysozoa</taxon>
        <taxon>Arthropoda</taxon>
        <taxon>Chelicerata</taxon>
        <taxon>Arachnida</taxon>
        <taxon>Araneae</taxon>
        <taxon>Araneomorphae</taxon>
        <taxon>Entelegynae</taxon>
        <taxon>Araneoidea</taxon>
        <taxon>Araneidae</taxon>
        <taxon>Araneus</taxon>
    </lineage>
</organism>
<gene>
    <name evidence="2" type="ORF">AVEN_88435_1</name>
</gene>
<dbReference type="EMBL" id="BGPR01005573">
    <property type="protein sequence ID" value="GBN11421.1"/>
    <property type="molecule type" value="Genomic_DNA"/>
</dbReference>